<name>A0ABN3D3J7_9ACTN</name>
<dbReference type="InterPro" id="IPR023296">
    <property type="entry name" value="Glyco_hydro_beta-prop_sf"/>
</dbReference>
<organism evidence="1 2">
    <name type="scientific">Nonomuraea monospora</name>
    <dbReference type="NCBI Taxonomy" id="568818"/>
    <lineage>
        <taxon>Bacteria</taxon>
        <taxon>Bacillati</taxon>
        <taxon>Actinomycetota</taxon>
        <taxon>Actinomycetes</taxon>
        <taxon>Streptosporangiales</taxon>
        <taxon>Streptosporangiaceae</taxon>
        <taxon>Nonomuraea</taxon>
    </lineage>
</organism>
<reference evidence="1 2" key="1">
    <citation type="journal article" date="2019" name="Int. J. Syst. Evol. Microbiol.">
        <title>The Global Catalogue of Microorganisms (GCM) 10K type strain sequencing project: providing services to taxonomists for standard genome sequencing and annotation.</title>
        <authorList>
            <consortium name="The Broad Institute Genomics Platform"/>
            <consortium name="The Broad Institute Genome Sequencing Center for Infectious Disease"/>
            <person name="Wu L."/>
            <person name="Ma J."/>
        </authorList>
    </citation>
    <scope>NUCLEOTIDE SEQUENCE [LARGE SCALE GENOMIC DNA]</scope>
    <source>
        <strain evidence="1 2">JCM 16114</strain>
    </source>
</reference>
<evidence type="ECO:0000313" key="1">
    <source>
        <dbReference type="EMBL" id="GAA2216271.1"/>
    </source>
</evidence>
<protein>
    <submittedName>
        <fullName evidence="1">Uncharacterized protein</fullName>
    </submittedName>
</protein>
<dbReference type="SUPFAM" id="SSF75005">
    <property type="entry name" value="Arabinanase/levansucrase/invertase"/>
    <property type="match status" value="1"/>
</dbReference>
<proteinExistence type="predicted"/>
<sequence>MAPVKHVICNPVDLAYRYQETRLADLEHGIQREAADPSVVLFRGRYYLFASMSRGFWHSADLVAWSYRPTEKLPPFDYAPDVREVNGALYISASRREQNCPFFRSENPLADDFTEVTPGSFLQRRLLPCQRPPVGNAAVVRDLGHRVRGAAARRLPR</sequence>
<dbReference type="Gene3D" id="2.115.10.20">
    <property type="entry name" value="Glycosyl hydrolase domain, family 43"/>
    <property type="match status" value="1"/>
</dbReference>
<dbReference type="Proteomes" id="UP001499843">
    <property type="component" value="Unassembled WGS sequence"/>
</dbReference>
<evidence type="ECO:0000313" key="2">
    <source>
        <dbReference type="Proteomes" id="UP001499843"/>
    </source>
</evidence>
<gene>
    <name evidence="1" type="ORF">GCM10009850_117400</name>
</gene>
<keyword evidence="2" id="KW-1185">Reference proteome</keyword>
<comment type="caution">
    <text evidence="1">The sequence shown here is derived from an EMBL/GenBank/DDBJ whole genome shotgun (WGS) entry which is preliminary data.</text>
</comment>
<dbReference type="EMBL" id="BAAAQX010000065">
    <property type="protein sequence ID" value="GAA2216271.1"/>
    <property type="molecule type" value="Genomic_DNA"/>
</dbReference>
<accession>A0ABN3D3J7</accession>